<dbReference type="AlphaFoldDB" id="A0A9P6RAB8"/>
<dbReference type="OrthoDB" id="2423402at2759"/>
<evidence type="ECO:0000313" key="2">
    <source>
        <dbReference type="EMBL" id="KAG0314433.1"/>
    </source>
</evidence>
<organism evidence="2 3">
    <name type="scientific">Linnemannia gamsii</name>
    <dbReference type="NCBI Taxonomy" id="64522"/>
    <lineage>
        <taxon>Eukaryota</taxon>
        <taxon>Fungi</taxon>
        <taxon>Fungi incertae sedis</taxon>
        <taxon>Mucoromycota</taxon>
        <taxon>Mortierellomycotina</taxon>
        <taxon>Mortierellomycetes</taxon>
        <taxon>Mortierellales</taxon>
        <taxon>Mortierellaceae</taxon>
        <taxon>Linnemannia</taxon>
    </lineage>
</organism>
<sequence>MNEKMAQQSNQSQWANDMMAGLARTLVRQEKQQLLQQVQIQALQQAIKLLGRHHYVPGPILSSNSGFSGSSYTGVPPGYTGVLSPGYLPPPDSSSNRLPSTQKRKQTLKTLKAQTAIAIQPSLSHPRPQHPVVFAPAPQAASSSSLSHASELELLLSTQPKKTSSASPPLEIHGSEVGTELDRPLPTPTPAPTGVGWFEVTKDHSSSRSVYEEYMKYQREKQTQLAKEAEQMGTGTNRRRVSLKDRQSGEIEKHVSNCRIVTNEVDLLKNRWKMQDDSLSEAQAHSKACLELDSLVKMVSNRGHYSLNLARDFCAGEEKLRNDLKKHEAEERAQEEERAGDDEEVDETDSE</sequence>
<dbReference type="EMBL" id="JAAAIN010000443">
    <property type="protein sequence ID" value="KAG0314433.1"/>
    <property type="molecule type" value="Genomic_DNA"/>
</dbReference>
<feature type="compositionally biased region" description="Acidic residues" evidence="1">
    <location>
        <begin position="338"/>
        <end position="351"/>
    </location>
</feature>
<comment type="caution">
    <text evidence="2">The sequence shown here is derived from an EMBL/GenBank/DDBJ whole genome shotgun (WGS) entry which is preliminary data.</text>
</comment>
<reference evidence="2" key="1">
    <citation type="journal article" date="2020" name="Fungal Divers.">
        <title>Resolving the Mortierellaceae phylogeny through synthesis of multi-gene phylogenetics and phylogenomics.</title>
        <authorList>
            <person name="Vandepol N."/>
            <person name="Liber J."/>
            <person name="Desiro A."/>
            <person name="Na H."/>
            <person name="Kennedy M."/>
            <person name="Barry K."/>
            <person name="Grigoriev I.V."/>
            <person name="Miller A.N."/>
            <person name="O'Donnell K."/>
            <person name="Stajich J.E."/>
            <person name="Bonito G."/>
        </authorList>
    </citation>
    <scope>NUCLEOTIDE SEQUENCE</scope>
    <source>
        <strain evidence="2">NVP60</strain>
    </source>
</reference>
<feature type="region of interest" description="Disordered" evidence="1">
    <location>
        <begin position="325"/>
        <end position="351"/>
    </location>
</feature>
<feature type="compositionally biased region" description="Basic and acidic residues" evidence="1">
    <location>
        <begin position="325"/>
        <end position="337"/>
    </location>
</feature>
<dbReference type="Proteomes" id="UP000823405">
    <property type="component" value="Unassembled WGS sequence"/>
</dbReference>
<proteinExistence type="predicted"/>
<protein>
    <submittedName>
        <fullName evidence="2">Uncharacterized protein</fullName>
    </submittedName>
</protein>
<gene>
    <name evidence="2" type="ORF">BGZ97_009309</name>
</gene>
<accession>A0A9P6RAB8</accession>
<evidence type="ECO:0000256" key="1">
    <source>
        <dbReference type="SAM" id="MobiDB-lite"/>
    </source>
</evidence>
<feature type="region of interest" description="Disordered" evidence="1">
    <location>
        <begin position="82"/>
        <end position="104"/>
    </location>
</feature>
<evidence type="ECO:0000313" key="3">
    <source>
        <dbReference type="Proteomes" id="UP000823405"/>
    </source>
</evidence>
<name>A0A9P6RAB8_9FUNG</name>
<feature type="region of interest" description="Disordered" evidence="1">
    <location>
        <begin position="159"/>
        <end position="198"/>
    </location>
</feature>
<keyword evidence="3" id="KW-1185">Reference proteome</keyword>
<feature type="region of interest" description="Disordered" evidence="1">
    <location>
        <begin position="228"/>
        <end position="248"/>
    </location>
</feature>